<evidence type="ECO:0000256" key="8">
    <source>
        <dbReference type="ARBA" id="ARBA00022989"/>
    </source>
</evidence>
<dbReference type="PANTHER" id="PTHR24305">
    <property type="entry name" value="CYTOCHROME P450"/>
    <property type="match status" value="1"/>
</dbReference>
<evidence type="ECO:0008006" key="17">
    <source>
        <dbReference type="Google" id="ProtNLM"/>
    </source>
</evidence>
<dbReference type="PROSITE" id="PS00086">
    <property type="entry name" value="CYTOCHROME_P450"/>
    <property type="match status" value="1"/>
</dbReference>
<keyword evidence="11 13" id="KW-0503">Monooxygenase</keyword>
<keyword evidence="7 13" id="KW-0479">Metal-binding</keyword>
<dbReference type="EMBL" id="JBANRG010000007">
    <property type="protein sequence ID" value="KAK7464985.1"/>
    <property type="molecule type" value="Genomic_DNA"/>
</dbReference>
<feature type="chain" id="PRO_5046778282" description="Cytochrome P450" evidence="14">
    <location>
        <begin position="25"/>
        <end position="560"/>
    </location>
</feature>
<evidence type="ECO:0000313" key="15">
    <source>
        <dbReference type="EMBL" id="KAK7464985.1"/>
    </source>
</evidence>
<evidence type="ECO:0000256" key="2">
    <source>
        <dbReference type="ARBA" id="ARBA00004370"/>
    </source>
</evidence>
<evidence type="ECO:0000256" key="13">
    <source>
        <dbReference type="RuleBase" id="RU000461"/>
    </source>
</evidence>
<dbReference type="InterPro" id="IPR001128">
    <property type="entry name" value="Cyt_P450"/>
</dbReference>
<organism evidence="15 16">
    <name type="scientific">Marasmiellus scandens</name>
    <dbReference type="NCBI Taxonomy" id="2682957"/>
    <lineage>
        <taxon>Eukaryota</taxon>
        <taxon>Fungi</taxon>
        <taxon>Dikarya</taxon>
        <taxon>Basidiomycota</taxon>
        <taxon>Agaricomycotina</taxon>
        <taxon>Agaricomycetes</taxon>
        <taxon>Agaricomycetidae</taxon>
        <taxon>Agaricales</taxon>
        <taxon>Marasmiineae</taxon>
        <taxon>Omphalotaceae</taxon>
        <taxon>Marasmiellus</taxon>
    </lineage>
</organism>
<keyword evidence="10 13" id="KW-0408">Iron</keyword>
<evidence type="ECO:0000256" key="10">
    <source>
        <dbReference type="ARBA" id="ARBA00023004"/>
    </source>
</evidence>
<dbReference type="InterPro" id="IPR002401">
    <property type="entry name" value="Cyt_P450_E_grp-I"/>
</dbReference>
<evidence type="ECO:0000256" key="6">
    <source>
        <dbReference type="ARBA" id="ARBA00022692"/>
    </source>
</evidence>
<evidence type="ECO:0000256" key="3">
    <source>
        <dbReference type="ARBA" id="ARBA00004721"/>
    </source>
</evidence>
<comment type="similarity">
    <text evidence="4 13">Belongs to the cytochrome P450 family.</text>
</comment>
<dbReference type="Pfam" id="PF00067">
    <property type="entry name" value="p450"/>
    <property type="match status" value="2"/>
</dbReference>
<evidence type="ECO:0000256" key="7">
    <source>
        <dbReference type="ARBA" id="ARBA00022723"/>
    </source>
</evidence>
<keyword evidence="8" id="KW-1133">Transmembrane helix</keyword>
<comment type="subcellular location">
    <subcellularLocation>
        <location evidence="2">Membrane</location>
    </subcellularLocation>
</comment>
<dbReference type="InterPro" id="IPR017972">
    <property type="entry name" value="Cyt_P450_CS"/>
</dbReference>
<keyword evidence="6" id="KW-0812">Transmembrane</keyword>
<evidence type="ECO:0000313" key="16">
    <source>
        <dbReference type="Proteomes" id="UP001498398"/>
    </source>
</evidence>
<dbReference type="Gene3D" id="1.10.630.10">
    <property type="entry name" value="Cytochrome P450"/>
    <property type="match status" value="1"/>
</dbReference>
<keyword evidence="14" id="KW-0732">Signal</keyword>
<dbReference type="InterPro" id="IPR050121">
    <property type="entry name" value="Cytochrome_P450_monoxygenase"/>
</dbReference>
<dbReference type="PRINTS" id="PR00385">
    <property type="entry name" value="P450"/>
</dbReference>
<dbReference type="PRINTS" id="PR00463">
    <property type="entry name" value="EP450I"/>
</dbReference>
<comment type="cofactor">
    <cofactor evidence="1">
        <name>heme</name>
        <dbReference type="ChEBI" id="CHEBI:30413"/>
    </cofactor>
</comment>
<evidence type="ECO:0000256" key="14">
    <source>
        <dbReference type="SAM" id="SignalP"/>
    </source>
</evidence>
<evidence type="ECO:0000256" key="9">
    <source>
        <dbReference type="ARBA" id="ARBA00023002"/>
    </source>
</evidence>
<keyword evidence="12" id="KW-0472">Membrane</keyword>
<comment type="pathway">
    <text evidence="3">Secondary metabolite biosynthesis; terpenoid biosynthesis.</text>
</comment>
<protein>
    <recommendedName>
        <fullName evidence="17">Cytochrome P450</fullName>
    </recommendedName>
</protein>
<evidence type="ECO:0000256" key="11">
    <source>
        <dbReference type="ARBA" id="ARBA00023033"/>
    </source>
</evidence>
<gene>
    <name evidence="15" type="ORF">VKT23_006193</name>
</gene>
<reference evidence="15 16" key="1">
    <citation type="submission" date="2024-01" db="EMBL/GenBank/DDBJ databases">
        <title>A draft genome for the cacao thread blight pathogen Marasmiellus scandens.</title>
        <authorList>
            <person name="Baruah I.K."/>
            <person name="Leung J."/>
            <person name="Bukari Y."/>
            <person name="Amoako-Attah I."/>
            <person name="Meinhardt L.W."/>
            <person name="Bailey B.A."/>
            <person name="Cohen S.P."/>
        </authorList>
    </citation>
    <scope>NUCLEOTIDE SEQUENCE [LARGE SCALE GENOMIC DNA]</scope>
    <source>
        <strain evidence="15 16">GH-19</strain>
    </source>
</reference>
<keyword evidence="5 13" id="KW-0349">Heme</keyword>
<dbReference type="Proteomes" id="UP001498398">
    <property type="component" value="Unassembled WGS sequence"/>
</dbReference>
<evidence type="ECO:0000256" key="12">
    <source>
        <dbReference type="ARBA" id="ARBA00023136"/>
    </source>
</evidence>
<evidence type="ECO:0000256" key="4">
    <source>
        <dbReference type="ARBA" id="ARBA00010617"/>
    </source>
</evidence>
<comment type="caution">
    <text evidence="15">The sequence shown here is derived from an EMBL/GenBank/DDBJ whole genome shotgun (WGS) entry which is preliminary data.</text>
</comment>
<feature type="signal peptide" evidence="14">
    <location>
        <begin position="1"/>
        <end position="24"/>
    </location>
</feature>
<name>A0ABR1JU69_9AGAR</name>
<proteinExistence type="inferred from homology"/>
<keyword evidence="9 13" id="KW-0560">Oxidoreductase</keyword>
<evidence type="ECO:0000256" key="1">
    <source>
        <dbReference type="ARBA" id="ARBA00001971"/>
    </source>
</evidence>
<evidence type="ECO:0000256" key="5">
    <source>
        <dbReference type="ARBA" id="ARBA00022617"/>
    </source>
</evidence>
<keyword evidence="16" id="KW-1185">Reference proteome</keyword>
<accession>A0ABR1JU69</accession>
<dbReference type="InterPro" id="IPR036396">
    <property type="entry name" value="Cyt_P450_sf"/>
</dbReference>
<dbReference type="PANTHER" id="PTHR24305:SF166">
    <property type="entry name" value="CYTOCHROME P450 12A4, MITOCHONDRIAL-RELATED"/>
    <property type="match status" value="1"/>
</dbReference>
<sequence>MASLSPTQILAAVLLVWFLKTVIQRCVAVAKTVRDIRSCPGRGRLLYNPFGGLSLAMDRWSPFKWRFHDYHAAFDPYKHYGSTILSSFVIWDGEPYYWLGDADAIKTVCNAKTEFQKDLVVYEGFLNFWGTNIISTEGVEWKAHRNIAKTAFNEANNALVWQETTRLARKWIGDMETSGKDVHVDLLEDLRLITMQVIQAAGFGRHPDWAETFHNRDKSDNRELLPFEEALSASASLLIPRSITPSWLIDIAEKVHIPKIGSKLTMIRKGFNDIKLHMLDLIALARAWIESTDKDGTLDAALLRNLVEANSAEEGSKRLNDGELLSNAFVFLVAGHETTAHALSFMIAFLAIYPDVQRKVLEEVSSLTNGDLSSSLSYREHMSKLVYTTAVFHESIRLCTVAPRLGRVAIRDTTLQARRFKVGPDGSAQDVEEFPVHIRRGAQVLLDLTAVHMNPIHWGKDVHEFRPERFIDTDTYRWPRDAFLAFSTGHRSCIGQKFSTTESLCLVANLVRKFEILPPPDLQGKPFSEQKSITDWKTWLTTTPCNARVSLRRRVNVTRS</sequence>
<dbReference type="SUPFAM" id="SSF48264">
    <property type="entry name" value="Cytochrome P450"/>
    <property type="match status" value="1"/>
</dbReference>